<dbReference type="RefSeq" id="WP_084289321.1">
    <property type="nucleotide sequence ID" value="NZ_FWYB01000004.1"/>
</dbReference>
<feature type="chain" id="PRO_5013003790" evidence="1">
    <location>
        <begin position="25"/>
        <end position="564"/>
    </location>
</feature>
<keyword evidence="2" id="KW-0378">Hydrolase</keyword>
<reference evidence="2 3" key="1">
    <citation type="submission" date="2017-04" db="EMBL/GenBank/DDBJ databases">
        <authorList>
            <person name="Afonso C.L."/>
            <person name="Miller P.J."/>
            <person name="Scott M.A."/>
            <person name="Spackman E."/>
            <person name="Goraichik I."/>
            <person name="Dimitrov K.M."/>
            <person name="Suarez D.L."/>
            <person name="Swayne D.E."/>
        </authorList>
    </citation>
    <scope>NUCLEOTIDE SEQUENCE [LARGE SCALE GENOMIC DNA]</scope>
    <source>
        <strain evidence="2 3">DSM 19625</strain>
    </source>
</reference>
<dbReference type="PANTHER" id="PTHR22939">
    <property type="entry name" value="SERINE PROTEASE FAMILY S1C HTRA-RELATED"/>
    <property type="match status" value="1"/>
</dbReference>
<dbReference type="Proteomes" id="UP000192678">
    <property type="component" value="Unassembled WGS sequence"/>
</dbReference>
<dbReference type="InterPro" id="IPR001940">
    <property type="entry name" value="Peptidase_S1C"/>
</dbReference>
<keyword evidence="3" id="KW-1185">Reference proteome</keyword>
<evidence type="ECO:0000313" key="3">
    <source>
        <dbReference type="Proteomes" id="UP000192678"/>
    </source>
</evidence>
<organism evidence="2 3">
    <name type="scientific">Pedobacter nyackensis</name>
    <dbReference type="NCBI Taxonomy" id="475255"/>
    <lineage>
        <taxon>Bacteria</taxon>
        <taxon>Pseudomonadati</taxon>
        <taxon>Bacteroidota</taxon>
        <taxon>Sphingobacteriia</taxon>
        <taxon>Sphingobacteriales</taxon>
        <taxon>Sphingobacteriaceae</taxon>
        <taxon>Pedobacter</taxon>
    </lineage>
</organism>
<accession>A0A1W2CQA7</accession>
<protein>
    <submittedName>
        <fullName evidence="2">Serine protease Do</fullName>
    </submittedName>
</protein>
<dbReference type="OrthoDB" id="728837at2"/>
<dbReference type="GO" id="GO:0004252">
    <property type="term" value="F:serine-type endopeptidase activity"/>
    <property type="evidence" value="ECO:0007669"/>
    <property type="project" value="InterPro"/>
</dbReference>
<gene>
    <name evidence="2" type="ORF">SAMN04488101_104214</name>
</gene>
<dbReference type="Pfam" id="PF13365">
    <property type="entry name" value="Trypsin_2"/>
    <property type="match status" value="1"/>
</dbReference>
<dbReference type="STRING" id="475255.SAMN04488101_104214"/>
<dbReference type="SUPFAM" id="SSF50494">
    <property type="entry name" value="Trypsin-like serine proteases"/>
    <property type="match status" value="2"/>
</dbReference>
<dbReference type="PRINTS" id="PR00834">
    <property type="entry name" value="PROTEASES2C"/>
</dbReference>
<dbReference type="InterPro" id="IPR043504">
    <property type="entry name" value="Peptidase_S1_PA_chymotrypsin"/>
</dbReference>
<dbReference type="Gene3D" id="2.40.10.10">
    <property type="entry name" value="Trypsin-like serine proteases"/>
    <property type="match status" value="3"/>
</dbReference>
<dbReference type="EMBL" id="FWYB01000004">
    <property type="protein sequence ID" value="SMC87420.1"/>
    <property type="molecule type" value="Genomic_DNA"/>
</dbReference>
<evidence type="ECO:0000256" key="1">
    <source>
        <dbReference type="SAM" id="SignalP"/>
    </source>
</evidence>
<proteinExistence type="predicted"/>
<dbReference type="PANTHER" id="PTHR22939:SF129">
    <property type="entry name" value="SERINE PROTEASE HTRA2, MITOCHONDRIAL"/>
    <property type="match status" value="1"/>
</dbReference>
<feature type="signal peptide" evidence="1">
    <location>
        <begin position="1"/>
        <end position="24"/>
    </location>
</feature>
<dbReference type="InterPro" id="IPR009003">
    <property type="entry name" value="Peptidase_S1_PA"/>
</dbReference>
<keyword evidence="1" id="KW-0732">Signal</keyword>
<keyword evidence="2" id="KW-0645">Protease</keyword>
<sequence>MKLNRIKHLIALLIGLQFINPAFAQTGDFDPAKLESELKLNSQKAYAACVRIVNLDVNQQAVGGYFSGVVVDAKGHILTAAHAINPNQAYLVSFPDGREFKAKGLGVIHSIDGAMIVITEKGKWPIAEMGYSLTLETNAPCMSISYPGSFAAKKPTIRFGYIGEPKHKTSFMRSTCLMEPGDSGGALFDLKGRVIGIHSRVSFNLDENLEAPIDNFRKYWEALKEPAVHNAFIKEEQFKMNKKFKQQLPVPQMTELIASYKEQDAIYKNNVFTVKDSLNGSVLSTLVNLNGLLLESGLKGKSFFISKSSMVGAKPKIELKDGSMADAKVIARDEANDLVLLQINQEVAGGVNLNTAAVNFGFEQLGTFLISPKPKAEADMSVLGNFHVSIPKSPERYLGIGVSFNNTDNKMLTTGVFPLASEKQEAKPDDIAVYDGLKKINDRMILTTDDLPEELSKFETNQSIKLEYTKNGGATHTKTITLKPRYVKSNPQKDLFVEGKSLRRDNFKEVFVHDARLAPSECGGPVFDAKGNFYGINIARLSRTSSLAIPAPLIVQFVKGITVL</sequence>
<dbReference type="AlphaFoldDB" id="A0A1W2CQA7"/>
<evidence type="ECO:0000313" key="2">
    <source>
        <dbReference type="EMBL" id="SMC87420.1"/>
    </source>
</evidence>
<dbReference type="GO" id="GO:0006508">
    <property type="term" value="P:proteolysis"/>
    <property type="evidence" value="ECO:0007669"/>
    <property type="project" value="UniProtKB-KW"/>
</dbReference>
<name>A0A1W2CQA7_9SPHI</name>